<comment type="caution">
    <text evidence="1">The sequence shown here is derived from an EMBL/GenBank/DDBJ whole genome shotgun (WGS) entry which is preliminary data.</text>
</comment>
<organism evidence="1 2">
    <name type="scientific">Pistacia integerrima</name>
    <dbReference type="NCBI Taxonomy" id="434235"/>
    <lineage>
        <taxon>Eukaryota</taxon>
        <taxon>Viridiplantae</taxon>
        <taxon>Streptophyta</taxon>
        <taxon>Embryophyta</taxon>
        <taxon>Tracheophyta</taxon>
        <taxon>Spermatophyta</taxon>
        <taxon>Magnoliopsida</taxon>
        <taxon>eudicotyledons</taxon>
        <taxon>Gunneridae</taxon>
        <taxon>Pentapetalae</taxon>
        <taxon>rosids</taxon>
        <taxon>malvids</taxon>
        <taxon>Sapindales</taxon>
        <taxon>Anacardiaceae</taxon>
        <taxon>Pistacia</taxon>
    </lineage>
</organism>
<sequence length="278" mass="29800">MEESSNGKLEEIQKVESHEEDKKVAVEESREVKVEAESLREIVVNGNSESANGDRDGDDSSSQSSSSNEEAETVENSPQVVDSGELEEEKTVINSVVDPIEPEVSLAEELTEDVEVAVEILDAHDDVAESESKEIEVNISQSLDESNGVSTDETNDISKAIEEETLPSSDENNGASQVVTEIVSEMIGEIILPSSEENGEVPPADVVSNAIEETKLPVLEQNAKESPSTVDEPNQTMANVGNVDDTSNPRELANKPEPIPGSTGNPVCNLARIKSSLD</sequence>
<protein>
    <submittedName>
        <fullName evidence="1">Uncharacterized protein</fullName>
    </submittedName>
</protein>
<keyword evidence="2" id="KW-1185">Reference proteome</keyword>
<dbReference type="EMBL" id="CM047736">
    <property type="protein sequence ID" value="KAJ0052098.1"/>
    <property type="molecule type" value="Genomic_DNA"/>
</dbReference>
<dbReference type="Proteomes" id="UP001163603">
    <property type="component" value="Chromosome 1"/>
</dbReference>
<accession>A0ACC0ZHJ4</accession>
<evidence type="ECO:0000313" key="2">
    <source>
        <dbReference type="Proteomes" id="UP001163603"/>
    </source>
</evidence>
<reference evidence="2" key="1">
    <citation type="journal article" date="2023" name="G3 (Bethesda)">
        <title>Genome assembly and association tests identify interacting loci associated with vigor, precocity, and sex in interspecific pistachio rootstocks.</title>
        <authorList>
            <person name="Palmer W."/>
            <person name="Jacygrad E."/>
            <person name="Sagayaradj S."/>
            <person name="Cavanaugh K."/>
            <person name="Han R."/>
            <person name="Bertier L."/>
            <person name="Beede B."/>
            <person name="Kafkas S."/>
            <person name="Golino D."/>
            <person name="Preece J."/>
            <person name="Michelmore R."/>
        </authorList>
    </citation>
    <scope>NUCLEOTIDE SEQUENCE [LARGE SCALE GENOMIC DNA]</scope>
</reference>
<proteinExistence type="predicted"/>
<gene>
    <name evidence="1" type="ORF">Pint_01432</name>
</gene>
<evidence type="ECO:0000313" key="1">
    <source>
        <dbReference type="EMBL" id="KAJ0052098.1"/>
    </source>
</evidence>
<name>A0ACC0ZHJ4_9ROSI</name>